<feature type="compositionally biased region" description="Basic and acidic residues" evidence="1">
    <location>
        <begin position="285"/>
        <end position="299"/>
    </location>
</feature>
<protein>
    <submittedName>
        <fullName evidence="2">Uncharacterized protein</fullName>
    </submittedName>
</protein>
<dbReference type="Proteomes" id="UP000472727">
    <property type="component" value="Unassembled WGS sequence"/>
</dbReference>
<feature type="compositionally biased region" description="Polar residues" evidence="1">
    <location>
        <begin position="178"/>
        <end position="187"/>
    </location>
</feature>
<feature type="compositionally biased region" description="Polar residues" evidence="1">
    <location>
        <begin position="194"/>
        <end position="208"/>
    </location>
</feature>
<feature type="region of interest" description="Disordered" evidence="1">
    <location>
        <begin position="221"/>
        <end position="240"/>
    </location>
</feature>
<feature type="region of interest" description="Disordered" evidence="1">
    <location>
        <begin position="177"/>
        <end position="208"/>
    </location>
</feature>
<feature type="compositionally biased region" description="Polar residues" evidence="1">
    <location>
        <begin position="225"/>
        <end position="237"/>
    </location>
</feature>
<proteinExistence type="predicted"/>
<sequence length="527" mass="59196">MIRIRSKEDFFIGGTSPWLGQNRRRNRKQYIGTWQEQNLLQPQFLKENGGPQLNPCIIDDIEKLKVKEARLEKSKPEDGALVDEADTFKGSPLAQYQVPGQPIDERQNEEVKTIIPLQGVSKQMSNENEEGLGGFLTLSPKEKGRNTIDIACYEDMSLVIYDEQDVEVKEIDPLQLGESLTESSRQNIGKREGSGNSQAKLKNRSPLNDCNSIEKSFCNIEPHTPATNQNSRSSPSPTKFPLIKNIHPLLGIQTHSWLSPRESEMPVTRAYKRAAEMAGVTFEEHARADFQPKRTKVNDGQDNYTPPAATSKLEKKTQRSQRKSIHRNQTKRTTYSPSMVNGTGQSGVVEGGDNGIEWAIALSNNLNLTYTHGTLPAAANEASSPVNIPSKPHSIMPRRKPKELLSSRQPADDKATHQPATTVPDILPPSLSVSGTPENSQQQQERHLHSPERPTTISEITDEEEAKEEKVFVPDRAAVQSLSRLFFTPRPERLLTREEMSRFLDPDLLPRFNPALRRPTKKVELRL</sequence>
<feature type="compositionally biased region" description="Basic and acidic residues" evidence="1">
    <location>
        <begin position="402"/>
        <end position="416"/>
    </location>
</feature>
<feature type="region of interest" description="Disordered" evidence="1">
    <location>
        <begin position="380"/>
        <end position="468"/>
    </location>
</feature>
<accession>A0A7C8Q5S7</accession>
<reference evidence="2 3" key="1">
    <citation type="submission" date="2019-06" db="EMBL/GenBank/DDBJ databases">
        <authorList>
            <person name="Palmer J.M."/>
        </authorList>
    </citation>
    <scope>NUCLEOTIDE SEQUENCE [LARGE SCALE GENOMIC DNA]</scope>
    <source>
        <strain evidence="2 3">TWF106</strain>
    </source>
</reference>
<feature type="compositionally biased region" description="Basic residues" evidence="1">
    <location>
        <begin position="318"/>
        <end position="330"/>
    </location>
</feature>
<comment type="caution">
    <text evidence="2">The sequence shown here is derived from an EMBL/GenBank/DDBJ whole genome shotgun (WGS) entry which is preliminary data.</text>
</comment>
<name>A0A7C8Q5S7_ORBOL</name>
<feature type="compositionally biased region" description="Polar residues" evidence="1">
    <location>
        <begin position="331"/>
        <end position="343"/>
    </location>
</feature>
<evidence type="ECO:0000256" key="1">
    <source>
        <dbReference type="SAM" id="MobiDB-lite"/>
    </source>
</evidence>
<organism evidence="2 3">
    <name type="scientific">Orbilia oligospora</name>
    <name type="common">Nematode-trapping fungus</name>
    <name type="synonym">Arthrobotrys oligospora</name>
    <dbReference type="NCBI Taxonomy" id="2813651"/>
    <lineage>
        <taxon>Eukaryota</taxon>
        <taxon>Fungi</taxon>
        <taxon>Dikarya</taxon>
        <taxon>Ascomycota</taxon>
        <taxon>Pezizomycotina</taxon>
        <taxon>Orbiliomycetes</taxon>
        <taxon>Orbiliales</taxon>
        <taxon>Orbiliaceae</taxon>
        <taxon>Orbilia</taxon>
    </lineage>
</organism>
<evidence type="ECO:0000313" key="2">
    <source>
        <dbReference type="EMBL" id="KAF3196357.1"/>
    </source>
</evidence>
<dbReference type="AlphaFoldDB" id="A0A7C8Q5S7"/>
<evidence type="ECO:0000313" key="3">
    <source>
        <dbReference type="Proteomes" id="UP000472727"/>
    </source>
</evidence>
<feature type="region of interest" description="Disordered" evidence="1">
    <location>
        <begin position="285"/>
        <end position="348"/>
    </location>
</feature>
<feature type="compositionally biased region" description="Polar residues" evidence="1">
    <location>
        <begin position="431"/>
        <end position="443"/>
    </location>
</feature>
<gene>
    <name evidence="2" type="ORF">TWF106_004990</name>
</gene>
<dbReference type="EMBL" id="WIWS01000223">
    <property type="protein sequence ID" value="KAF3196357.1"/>
    <property type="molecule type" value="Genomic_DNA"/>
</dbReference>